<name>B8JCJ0_ANAD2</name>
<dbReference type="AlphaFoldDB" id="B8JCJ0"/>
<gene>
    <name evidence="2" type="ordered locus">A2cp1_4393</name>
</gene>
<proteinExistence type="predicted"/>
<evidence type="ECO:0000313" key="3">
    <source>
        <dbReference type="Proteomes" id="UP000007089"/>
    </source>
</evidence>
<feature type="signal peptide" evidence="1">
    <location>
        <begin position="1"/>
        <end position="32"/>
    </location>
</feature>
<evidence type="ECO:0000313" key="2">
    <source>
        <dbReference type="EMBL" id="ACL67710.1"/>
    </source>
</evidence>
<sequence length="180" mass="18785">MHNAPSMPDRANKLARLALLLAGAFLFGGASAEVAVRTHQAVEQLKAEREIGAAGQLVALELTGAQGEVVARPRLIAPRGKAAELVLHDPAHPGEIRLSFRVEADRDPTGDIALDYELSVPSRAVTARGKISLTPGVEQSIQLGGGVLVATWLALPVPSAGFDAYLESEAAARRAAGRTS</sequence>
<organism evidence="2 3">
    <name type="scientific">Anaeromyxobacter dehalogenans (strain ATCC BAA-258 / DSM 21875 / 2CP-1)</name>
    <dbReference type="NCBI Taxonomy" id="455488"/>
    <lineage>
        <taxon>Bacteria</taxon>
        <taxon>Pseudomonadati</taxon>
        <taxon>Myxococcota</taxon>
        <taxon>Myxococcia</taxon>
        <taxon>Myxococcales</taxon>
        <taxon>Cystobacterineae</taxon>
        <taxon>Anaeromyxobacteraceae</taxon>
        <taxon>Anaeromyxobacter</taxon>
    </lineage>
</organism>
<keyword evidence="3" id="KW-1185">Reference proteome</keyword>
<dbReference type="EMBL" id="CP001359">
    <property type="protein sequence ID" value="ACL67710.1"/>
    <property type="molecule type" value="Genomic_DNA"/>
</dbReference>
<reference evidence="2" key="1">
    <citation type="submission" date="2009-01" db="EMBL/GenBank/DDBJ databases">
        <title>Complete sequence of Anaeromyxobacter dehalogenans 2CP-1.</title>
        <authorList>
            <consortium name="US DOE Joint Genome Institute"/>
            <person name="Lucas S."/>
            <person name="Copeland A."/>
            <person name="Lapidus A."/>
            <person name="Glavina del Rio T."/>
            <person name="Dalin E."/>
            <person name="Tice H."/>
            <person name="Bruce D."/>
            <person name="Goodwin L."/>
            <person name="Pitluck S."/>
            <person name="Saunders E."/>
            <person name="Brettin T."/>
            <person name="Detter J.C."/>
            <person name="Han C."/>
            <person name="Larimer F."/>
            <person name="Land M."/>
            <person name="Hauser L."/>
            <person name="Kyrpides N."/>
            <person name="Ovchinnikova G."/>
            <person name="Beliaev A.S."/>
            <person name="Richardson P."/>
        </authorList>
    </citation>
    <scope>NUCLEOTIDE SEQUENCE</scope>
    <source>
        <strain evidence="2">2CP-1</strain>
    </source>
</reference>
<dbReference type="HOGENOM" id="CLU_1536924_0_0_7"/>
<evidence type="ECO:0000256" key="1">
    <source>
        <dbReference type="SAM" id="SignalP"/>
    </source>
</evidence>
<feature type="chain" id="PRO_5002874923" evidence="1">
    <location>
        <begin position="33"/>
        <end position="180"/>
    </location>
</feature>
<dbReference type="KEGG" id="acp:A2cp1_4393"/>
<accession>B8JCJ0</accession>
<dbReference type="Proteomes" id="UP000007089">
    <property type="component" value="Chromosome"/>
</dbReference>
<keyword evidence="1" id="KW-0732">Signal</keyword>
<protein>
    <submittedName>
        <fullName evidence="2">Uncharacterized protein</fullName>
    </submittedName>
</protein>